<sequence>MSYSATEYRQRLEEFVWLLVPMAQTGSDLIGLGEVIDALSGFACDGGAHEVAITVSLTLGFRAKDGGVESGALYTVRVSDEGIEFDVTETYYESGIGSDNSSRSMGSIGWNGSVDGEPMDWFRGAKDLIGDDAEFSVSRDHV</sequence>
<protein>
    <submittedName>
        <fullName evidence="1">Uncharacterized protein</fullName>
    </submittedName>
</protein>
<keyword evidence="2" id="KW-1185">Reference proteome</keyword>
<accession>A0A6M1LV69</accession>
<evidence type="ECO:0000313" key="1">
    <source>
        <dbReference type="EMBL" id="NGM24405.1"/>
    </source>
</evidence>
<dbReference type="RefSeq" id="WP_164698311.1">
    <property type="nucleotide sequence ID" value="NZ_JAAIKB010000042.1"/>
</dbReference>
<comment type="caution">
    <text evidence="1">The sequence shown here is derived from an EMBL/GenBank/DDBJ whole genome shotgun (WGS) entry which is preliminary data.</text>
</comment>
<dbReference type="EMBL" id="JAAIKB010000042">
    <property type="protein sequence ID" value="NGM24405.1"/>
    <property type="molecule type" value="Genomic_DNA"/>
</dbReference>
<organism evidence="1 2">
    <name type="scientific">Falsiroseomonas algicola</name>
    <dbReference type="NCBI Taxonomy" id="2716930"/>
    <lineage>
        <taxon>Bacteria</taxon>
        <taxon>Pseudomonadati</taxon>
        <taxon>Pseudomonadota</taxon>
        <taxon>Alphaproteobacteria</taxon>
        <taxon>Acetobacterales</taxon>
        <taxon>Roseomonadaceae</taxon>
        <taxon>Falsiroseomonas</taxon>
    </lineage>
</organism>
<proteinExistence type="predicted"/>
<name>A0A6M1LV69_9PROT</name>
<dbReference type="Proteomes" id="UP000475385">
    <property type="component" value="Unassembled WGS sequence"/>
</dbReference>
<gene>
    <name evidence="1" type="ORF">G3576_30795</name>
</gene>
<reference evidence="1 2" key="1">
    <citation type="submission" date="2020-03" db="EMBL/GenBank/DDBJ databases">
        <title>Roseomonas stagni sp. nov., isolated from pond water in Japan.</title>
        <authorList>
            <person name="Furuhata K."/>
            <person name="Miyamoto H."/>
            <person name="Goto K."/>
        </authorList>
    </citation>
    <scope>NUCLEOTIDE SEQUENCE [LARGE SCALE GENOMIC DNA]</scope>
    <source>
        <strain evidence="1 2">PeD5</strain>
    </source>
</reference>
<evidence type="ECO:0000313" key="2">
    <source>
        <dbReference type="Proteomes" id="UP000475385"/>
    </source>
</evidence>
<dbReference type="AlphaFoldDB" id="A0A6M1LV69"/>